<gene>
    <name evidence="1" type="ORF">O164_19575</name>
</gene>
<reference evidence="1 2" key="1">
    <citation type="submission" date="2013-10" db="EMBL/GenBank/DDBJ databases">
        <title>Whole Genome Shotgun Sequence of Pseudomonas taiwanensis SJ9.</title>
        <authorList>
            <person name="Hong S.-J."/>
            <person name="Shin J.-H."/>
        </authorList>
    </citation>
    <scope>NUCLEOTIDE SEQUENCE [LARGE SCALE GENOMIC DNA]</scope>
    <source>
        <strain evidence="1 2">SJ9</strain>
    </source>
</reference>
<organism evidence="1 2">
    <name type="scientific">Pseudomonas taiwanensis SJ9</name>
    <dbReference type="NCBI Taxonomy" id="1388762"/>
    <lineage>
        <taxon>Bacteria</taxon>
        <taxon>Pseudomonadati</taxon>
        <taxon>Pseudomonadota</taxon>
        <taxon>Gammaproteobacteria</taxon>
        <taxon>Pseudomonadales</taxon>
        <taxon>Pseudomonadaceae</taxon>
        <taxon>Pseudomonas</taxon>
    </lineage>
</organism>
<name>V7D9H3_9PSED</name>
<proteinExistence type="predicted"/>
<protein>
    <submittedName>
        <fullName evidence="1">Uncharacterized protein</fullName>
    </submittedName>
</protein>
<dbReference type="EMBL" id="AXUP01000281">
    <property type="protein sequence ID" value="ESW38145.1"/>
    <property type="molecule type" value="Genomic_DNA"/>
</dbReference>
<dbReference type="AlphaFoldDB" id="V7D9H3"/>
<accession>V7D9H3</accession>
<evidence type="ECO:0000313" key="1">
    <source>
        <dbReference type="EMBL" id="ESW38145.1"/>
    </source>
</evidence>
<evidence type="ECO:0000313" key="2">
    <source>
        <dbReference type="Proteomes" id="UP000018511"/>
    </source>
</evidence>
<dbReference type="Proteomes" id="UP000018511">
    <property type="component" value="Unassembled WGS sequence"/>
</dbReference>
<sequence length="44" mass="4328">MVVVAAVAVTVVVAEAAAVVVAMAAEVGMSWPVCSGRTVPSDKV</sequence>
<comment type="caution">
    <text evidence="1">The sequence shown here is derived from an EMBL/GenBank/DDBJ whole genome shotgun (WGS) entry which is preliminary data.</text>
</comment>